<dbReference type="InterPro" id="IPR008920">
    <property type="entry name" value="TF_FadR/GntR_C"/>
</dbReference>
<dbReference type="Proteomes" id="UP000050471">
    <property type="component" value="Unassembled WGS sequence"/>
</dbReference>
<dbReference type="AlphaFoldDB" id="A0A0P7J7I9"/>
<keyword evidence="4" id="KW-0804">Transcription</keyword>
<dbReference type="InterPro" id="IPR036388">
    <property type="entry name" value="WH-like_DNA-bd_sf"/>
</dbReference>
<dbReference type="GO" id="GO:0003677">
    <property type="term" value="F:DNA binding"/>
    <property type="evidence" value="ECO:0007669"/>
    <property type="project" value="UniProtKB-KW"/>
</dbReference>
<accession>A0A0P7J7I9</accession>
<evidence type="ECO:0000313" key="8">
    <source>
        <dbReference type="EMBL" id="KPN64381.1"/>
    </source>
</evidence>
<dbReference type="GO" id="GO:0003700">
    <property type="term" value="F:DNA-binding transcription factor activity"/>
    <property type="evidence" value="ECO:0007669"/>
    <property type="project" value="InterPro"/>
</dbReference>
<dbReference type="PANTHER" id="PTHR43537:SF34">
    <property type="entry name" value="PYRUVATE DEHYDROGENASE COMPLEX REPRESSOR"/>
    <property type="match status" value="1"/>
</dbReference>
<dbReference type="InterPro" id="IPR011711">
    <property type="entry name" value="GntR_C"/>
</dbReference>
<dbReference type="PROSITE" id="PS50949">
    <property type="entry name" value="HTH_GNTR"/>
    <property type="match status" value="1"/>
</dbReference>
<proteinExistence type="predicted"/>
<dbReference type="RefSeq" id="WP_055188571.1">
    <property type="nucleotide sequence ID" value="NZ_FPBS01000001.1"/>
</dbReference>
<evidence type="ECO:0000256" key="2">
    <source>
        <dbReference type="ARBA" id="ARBA00023015"/>
    </source>
</evidence>
<evidence type="ECO:0000256" key="5">
    <source>
        <dbReference type="ARBA" id="ARBA00037357"/>
    </source>
</evidence>
<dbReference type="STRING" id="154981.AKJ29_17335"/>
<dbReference type="SUPFAM" id="SSF48008">
    <property type="entry name" value="GntR ligand-binding domain-like"/>
    <property type="match status" value="1"/>
</dbReference>
<comment type="caution">
    <text evidence="8">The sequence shown here is derived from an EMBL/GenBank/DDBJ whole genome shotgun (WGS) entry which is preliminary data.</text>
</comment>
<evidence type="ECO:0000256" key="1">
    <source>
        <dbReference type="ARBA" id="ARBA00022491"/>
    </source>
</evidence>
<sequence>MPFQKINAGKLSKSVVEQIELLILRGVLRPGERLPSERDLSERMGVSRPSLREAIAELQSLGLLQSRAGSGVFISEDLDSSFSPALTGLLGRHDEAVYDYLAFRRDLEGMAAERAARLASDTDLEVIDSIFRKMEDAPAGKGADLDANFHSAIVEASHNVMIVHVMRAMYDLLKRGVFYNRQVIIQLYNTRADLLNQHRDINDALQARDPVRAREAIEAHLDFVAQGYADMRRAERNEEIAKQRLSHESAQ</sequence>
<keyword evidence="2" id="KW-0805">Transcription regulation</keyword>
<evidence type="ECO:0000256" key="4">
    <source>
        <dbReference type="ARBA" id="ARBA00023163"/>
    </source>
</evidence>
<dbReference type="InterPro" id="IPR036390">
    <property type="entry name" value="WH_DNA-bd_sf"/>
</dbReference>
<organism evidence="8 9">
    <name type="scientific">Aliiroseovarius crassostreae</name>
    <dbReference type="NCBI Taxonomy" id="154981"/>
    <lineage>
        <taxon>Bacteria</taxon>
        <taxon>Pseudomonadati</taxon>
        <taxon>Pseudomonadota</taxon>
        <taxon>Alphaproteobacteria</taxon>
        <taxon>Rhodobacterales</taxon>
        <taxon>Paracoccaceae</taxon>
        <taxon>Aliiroseovarius</taxon>
    </lineage>
</organism>
<dbReference type="Pfam" id="PF00392">
    <property type="entry name" value="GntR"/>
    <property type="match status" value="1"/>
</dbReference>
<dbReference type="PANTHER" id="PTHR43537">
    <property type="entry name" value="TRANSCRIPTIONAL REGULATOR, GNTR FAMILY"/>
    <property type="match status" value="1"/>
</dbReference>
<evidence type="ECO:0000256" key="3">
    <source>
        <dbReference type="ARBA" id="ARBA00023125"/>
    </source>
</evidence>
<gene>
    <name evidence="8" type="ORF">AKJ29_17335</name>
</gene>
<evidence type="ECO:0000259" key="7">
    <source>
        <dbReference type="PROSITE" id="PS50949"/>
    </source>
</evidence>
<dbReference type="Pfam" id="PF07729">
    <property type="entry name" value="FCD"/>
    <property type="match status" value="1"/>
</dbReference>
<dbReference type="EMBL" id="LKBA01000004">
    <property type="protein sequence ID" value="KPN64381.1"/>
    <property type="molecule type" value="Genomic_DNA"/>
</dbReference>
<keyword evidence="1" id="KW-0678">Repressor</keyword>
<dbReference type="CDD" id="cd07377">
    <property type="entry name" value="WHTH_GntR"/>
    <property type="match status" value="1"/>
</dbReference>
<dbReference type="PRINTS" id="PR00035">
    <property type="entry name" value="HTHGNTR"/>
</dbReference>
<dbReference type="Gene3D" id="1.10.10.10">
    <property type="entry name" value="Winged helix-like DNA-binding domain superfamily/Winged helix DNA-binding domain"/>
    <property type="match status" value="1"/>
</dbReference>
<protein>
    <recommendedName>
        <fullName evidence="6">Pyruvate dehydrogenase complex repressor</fullName>
    </recommendedName>
</protein>
<name>A0A0P7J7I9_9RHOB</name>
<reference evidence="8 9" key="1">
    <citation type="submission" date="2015-09" db="EMBL/GenBank/DDBJ databases">
        <title>Draft genome sequence of Aliiroseovarius crassostreae CV919-312TSm, the causative agent of Roseovarius Oyster Disease (formerly Juvenile Oyster Disease).</title>
        <authorList>
            <person name="Kessner L."/>
            <person name="Spinard E."/>
            <person name="Nelson D."/>
        </authorList>
    </citation>
    <scope>NUCLEOTIDE SEQUENCE [LARGE SCALE GENOMIC DNA]</scope>
    <source>
        <strain evidence="8 9">CV919-312</strain>
    </source>
</reference>
<dbReference type="Gene3D" id="1.20.120.530">
    <property type="entry name" value="GntR ligand-binding domain-like"/>
    <property type="match status" value="1"/>
</dbReference>
<keyword evidence="9" id="KW-1185">Reference proteome</keyword>
<dbReference type="SMART" id="SM00895">
    <property type="entry name" value="FCD"/>
    <property type="match status" value="1"/>
</dbReference>
<evidence type="ECO:0000313" key="9">
    <source>
        <dbReference type="Proteomes" id="UP000050471"/>
    </source>
</evidence>
<dbReference type="OrthoDB" id="5450856at2"/>
<dbReference type="SUPFAM" id="SSF46785">
    <property type="entry name" value="Winged helix' DNA-binding domain"/>
    <property type="match status" value="1"/>
</dbReference>
<evidence type="ECO:0000256" key="6">
    <source>
        <dbReference type="ARBA" id="ARBA00039592"/>
    </source>
</evidence>
<dbReference type="InterPro" id="IPR000524">
    <property type="entry name" value="Tscrpt_reg_HTH_GntR"/>
</dbReference>
<feature type="domain" description="HTH gntR-type" evidence="7">
    <location>
        <begin position="9"/>
        <end position="77"/>
    </location>
</feature>
<comment type="function">
    <text evidence="5">Transcriptional repressor for the pyruvate dehydrogenase complex genes aceEF and lpd.</text>
</comment>
<dbReference type="SMART" id="SM00345">
    <property type="entry name" value="HTH_GNTR"/>
    <property type="match status" value="1"/>
</dbReference>
<keyword evidence="3" id="KW-0238">DNA-binding</keyword>